<feature type="compositionally biased region" description="Basic and acidic residues" evidence="1">
    <location>
        <begin position="13"/>
        <end position="27"/>
    </location>
</feature>
<sequence length="179" mass="18764">MKTTGGDPAKAQQRLEHELKLEEHDHDDTSDEMIVDLGPEGYYAPRTPMSDIEPGQANISPHLPPPPPHHFMHGGMTPPYLGGPEGLPPSGPLLHNPMAPFYPYGDPHHFPNPMAAATAAVAALSGLAPGGAGVGGVLGGAMDATGKADEHLASGSPEPWLGEVAPPQPLQPHDQHHHF</sequence>
<dbReference type="EMBL" id="CAXKWB010012190">
    <property type="protein sequence ID" value="CAL4103652.1"/>
    <property type="molecule type" value="Genomic_DNA"/>
</dbReference>
<evidence type="ECO:0000313" key="2">
    <source>
        <dbReference type="EMBL" id="CAL4103652.1"/>
    </source>
</evidence>
<comment type="caution">
    <text evidence="2">The sequence shown here is derived from an EMBL/GenBank/DDBJ whole genome shotgun (WGS) entry which is preliminary data.</text>
</comment>
<dbReference type="Proteomes" id="UP001497623">
    <property type="component" value="Unassembled WGS sequence"/>
</dbReference>
<gene>
    <name evidence="2" type="ORF">MNOR_LOCUS17620</name>
</gene>
<accession>A0AAV2R087</accession>
<feature type="region of interest" description="Disordered" evidence="1">
    <location>
        <begin position="1"/>
        <end position="35"/>
    </location>
</feature>
<evidence type="ECO:0000256" key="1">
    <source>
        <dbReference type="SAM" id="MobiDB-lite"/>
    </source>
</evidence>
<protein>
    <submittedName>
        <fullName evidence="2">Uncharacterized protein</fullName>
    </submittedName>
</protein>
<name>A0AAV2R087_MEGNR</name>
<evidence type="ECO:0000313" key="3">
    <source>
        <dbReference type="Proteomes" id="UP001497623"/>
    </source>
</evidence>
<keyword evidence="3" id="KW-1185">Reference proteome</keyword>
<feature type="region of interest" description="Disordered" evidence="1">
    <location>
        <begin position="148"/>
        <end position="179"/>
    </location>
</feature>
<dbReference type="AlphaFoldDB" id="A0AAV2R087"/>
<reference evidence="2 3" key="1">
    <citation type="submission" date="2024-05" db="EMBL/GenBank/DDBJ databases">
        <authorList>
            <person name="Wallberg A."/>
        </authorList>
    </citation>
    <scope>NUCLEOTIDE SEQUENCE [LARGE SCALE GENOMIC DNA]</scope>
</reference>
<proteinExistence type="predicted"/>
<organism evidence="2 3">
    <name type="scientific">Meganyctiphanes norvegica</name>
    <name type="common">Northern krill</name>
    <name type="synonym">Thysanopoda norvegica</name>
    <dbReference type="NCBI Taxonomy" id="48144"/>
    <lineage>
        <taxon>Eukaryota</taxon>
        <taxon>Metazoa</taxon>
        <taxon>Ecdysozoa</taxon>
        <taxon>Arthropoda</taxon>
        <taxon>Crustacea</taxon>
        <taxon>Multicrustacea</taxon>
        <taxon>Malacostraca</taxon>
        <taxon>Eumalacostraca</taxon>
        <taxon>Eucarida</taxon>
        <taxon>Euphausiacea</taxon>
        <taxon>Euphausiidae</taxon>
        <taxon>Meganyctiphanes</taxon>
    </lineage>
</organism>